<dbReference type="NCBIfam" id="TIGR01640">
    <property type="entry name" value="F_box_assoc_1"/>
    <property type="match status" value="1"/>
</dbReference>
<dbReference type="PANTHER" id="PTHR31111">
    <property type="entry name" value="BNAA05G37150D PROTEIN-RELATED"/>
    <property type="match status" value="1"/>
</dbReference>
<dbReference type="Pfam" id="PF00646">
    <property type="entry name" value="F-box"/>
    <property type="match status" value="1"/>
</dbReference>
<dbReference type="PROSITE" id="PS50181">
    <property type="entry name" value="FBOX"/>
    <property type="match status" value="1"/>
</dbReference>
<dbReference type="SMART" id="SM00256">
    <property type="entry name" value="FBOX"/>
    <property type="match status" value="1"/>
</dbReference>
<dbReference type="Proteomes" id="UP000467841">
    <property type="component" value="Unassembled WGS sequence"/>
</dbReference>
<dbReference type="InterPro" id="IPR017451">
    <property type="entry name" value="F-box-assoc_interact_dom"/>
</dbReference>
<dbReference type="Pfam" id="PF08268">
    <property type="entry name" value="FBA_3"/>
    <property type="match status" value="1"/>
</dbReference>
<dbReference type="OrthoDB" id="1027375at2759"/>
<sequence length="393" mass="45188">MDSTPKDLLMEIFSRLPAKSVGRFRCVSKRWSSMLRRPYFTELFLTRSRACPRLLFAIKGDRKGEWKFFSSSQPQMSSSLVVATGFQFKFFDDMKSDFCGYASGLICFCVTTFSEENENRVHVISNPSTGQYAILPKLGEHRSTRNFLGFDPIDKQFKILSMVAKPSCDHDHRILSLGTGKMNWRKIQCPFTHKPSPFRGICINGVIYYLASFDQTSYVIICFDVRSEKFKFIDIECFHDKLINYKGKLGVIQWKCVGDDSSIELTMVVLEDVEKREWSKHVYILPDDIKIVNWNLISIAGVTALGEIVLSINPISKPFYVFYYNPERNDLRCVEIQGFGENHGRVKVIVDHVEDLNVNDAKILKSSISAPYAKRKRSLNMTRKKRKGDGHEV</sequence>
<dbReference type="EMBL" id="CACVBM020001862">
    <property type="protein sequence ID" value="CAA7061310.1"/>
    <property type="molecule type" value="Genomic_DNA"/>
</dbReference>
<gene>
    <name evidence="2" type="ORF">MERR_LOCUS48546</name>
</gene>
<evidence type="ECO:0000313" key="2">
    <source>
        <dbReference type="EMBL" id="CAA7061310.1"/>
    </source>
</evidence>
<evidence type="ECO:0000313" key="3">
    <source>
        <dbReference type="Proteomes" id="UP000467841"/>
    </source>
</evidence>
<accession>A0A6D2LJ12</accession>
<organism evidence="2 3">
    <name type="scientific">Microthlaspi erraticum</name>
    <dbReference type="NCBI Taxonomy" id="1685480"/>
    <lineage>
        <taxon>Eukaryota</taxon>
        <taxon>Viridiplantae</taxon>
        <taxon>Streptophyta</taxon>
        <taxon>Embryophyta</taxon>
        <taxon>Tracheophyta</taxon>
        <taxon>Spermatophyta</taxon>
        <taxon>Magnoliopsida</taxon>
        <taxon>eudicotyledons</taxon>
        <taxon>Gunneridae</taxon>
        <taxon>Pentapetalae</taxon>
        <taxon>rosids</taxon>
        <taxon>malvids</taxon>
        <taxon>Brassicales</taxon>
        <taxon>Brassicaceae</taxon>
        <taxon>Coluteocarpeae</taxon>
        <taxon>Microthlaspi</taxon>
    </lineage>
</organism>
<protein>
    <recommendedName>
        <fullName evidence="1">F-box domain-containing protein</fullName>
    </recommendedName>
</protein>
<comment type="caution">
    <text evidence="2">The sequence shown here is derived from an EMBL/GenBank/DDBJ whole genome shotgun (WGS) entry which is preliminary data.</text>
</comment>
<evidence type="ECO:0000259" key="1">
    <source>
        <dbReference type="PROSITE" id="PS50181"/>
    </source>
</evidence>
<dbReference type="PANTHER" id="PTHR31111:SF130">
    <property type="entry name" value="F-BOX ASSOCIATED UBIQUITINATION EFFECTOR FAMILY PROTEIN"/>
    <property type="match status" value="1"/>
</dbReference>
<dbReference type="AlphaFoldDB" id="A0A6D2LJ12"/>
<dbReference type="InterPro" id="IPR036047">
    <property type="entry name" value="F-box-like_dom_sf"/>
</dbReference>
<name>A0A6D2LJ12_9BRAS</name>
<dbReference type="Gene3D" id="1.20.1280.50">
    <property type="match status" value="1"/>
</dbReference>
<dbReference type="SUPFAM" id="SSF81383">
    <property type="entry name" value="F-box domain"/>
    <property type="match status" value="1"/>
</dbReference>
<dbReference type="InterPro" id="IPR001810">
    <property type="entry name" value="F-box_dom"/>
</dbReference>
<dbReference type="CDD" id="cd22157">
    <property type="entry name" value="F-box_AtFBW1-like"/>
    <property type="match status" value="1"/>
</dbReference>
<dbReference type="InterPro" id="IPR013187">
    <property type="entry name" value="F-box-assoc_dom_typ3"/>
</dbReference>
<proteinExistence type="predicted"/>
<feature type="domain" description="F-box" evidence="1">
    <location>
        <begin position="1"/>
        <end position="47"/>
    </location>
</feature>
<reference evidence="2" key="1">
    <citation type="submission" date="2020-01" db="EMBL/GenBank/DDBJ databases">
        <authorList>
            <person name="Mishra B."/>
        </authorList>
    </citation>
    <scope>NUCLEOTIDE SEQUENCE [LARGE SCALE GENOMIC DNA]</scope>
</reference>
<keyword evidence="3" id="KW-1185">Reference proteome</keyword>